<dbReference type="KEGG" id="ccot:CCAX7_57100"/>
<keyword evidence="2" id="KW-1185">Reference proteome</keyword>
<reference evidence="1 2" key="1">
    <citation type="journal article" date="2019" name="Int. J. Syst. Evol. Microbiol.">
        <title>Capsulimonas corticalis gen. nov., sp. nov., an aerobic capsulated bacterium, of a novel bacterial order, Capsulimonadales ord. nov., of the class Armatimonadia of the phylum Armatimonadetes.</title>
        <authorList>
            <person name="Li J."/>
            <person name="Kudo C."/>
            <person name="Tonouchi A."/>
        </authorList>
    </citation>
    <scope>NUCLEOTIDE SEQUENCE [LARGE SCALE GENOMIC DNA]</scope>
    <source>
        <strain evidence="1 2">AX-7</strain>
    </source>
</reference>
<dbReference type="EMBL" id="AP025739">
    <property type="protein sequence ID" value="BDI33659.1"/>
    <property type="molecule type" value="Genomic_DNA"/>
</dbReference>
<evidence type="ECO:0000313" key="1">
    <source>
        <dbReference type="EMBL" id="BDI33659.1"/>
    </source>
</evidence>
<dbReference type="Pfam" id="PF20461">
    <property type="entry name" value="DUF6714"/>
    <property type="match status" value="1"/>
</dbReference>
<gene>
    <name evidence="1" type="ORF">CCAX7_57100</name>
</gene>
<organism evidence="1 2">
    <name type="scientific">Capsulimonas corticalis</name>
    <dbReference type="NCBI Taxonomy" id="2219043"/>
    <lineage>
        <taxon>Bacteria</taxon>
        <taxon>Bacillati</taxon>
        <taxon>Armatimonadota</taxon>
        <taxon>Armatimonadia</taxon>
        <taxon>Capsulimonadales</taxon>
        <taxon>Capsulimonadaceae</taxon>
        <taxon>Capsulimonas</taxon>
    </lineage>
</organism>
<name>A0A402D0G9_9BACT</name>
<dbReference type="AlphaFoldDB" id="A0A402D0G9"/>
<accession>A0A402D0G9</accession>
<dbReference type="RefSeq" id="WP_125206140.1">
    <property type="nucleotide sequence ID" value="NZ_AP025739.1"/>
</dbReference>
<dbReference type="Proteomes" id="UP000287394">
    <property type="component" value="Chromosome"/>
</dbReference>
<protein>
    <submittedName>
        <fullName evidence="1">Uncharacterized protein</fullName>
    </submittedName>
</protein>
<dbReference type="OrthoDB" id="1491013at2"/>
<proteinExistence type="predicted"/>
<dbReference type="InterPro" id="IPR046560">
    <property type="entry name" value="DUF6714"/>
</dbReference>
<sequence>MDLSINSVFAGHTCAAEREDRMTNDLKKEAKALRARIESAFADVPYPSDEHLGERTQMDDDYNDVIAHFTGKNWRDLIPVRKPPRGRANPLETDMCFCTAEAWRYFLPAYLITAVKMESVGSFTLNPGRSEHLSDHIERRFRLLSAEQCAVVAAFLKYGELLIDDKKQRSPDHARYYEYERQKLLPVIEYWLARAAVLENSSS</sequence>
<evidence type="ECO:0000313" key="2">
    <source>
        <dbReference type="Proteomes" id="UP000287394"/>
    </source>
</evidence>